<dbReference type="Pfam" id="PF00535">
    <property type="entry name" value="Glycos_transf_2"/>
    <property type="match status" value="1"/>
</dbReference>
<dbReference type="EMBL" id="JH719942">
    <property type="protein sequence ID" value="EJF54773.1"/>
    <property type="molecule type" value="Genomic_DNA"/>
</dbReference>
<dbReference type="CDD" id="cd00761">
    <property type="entry name" value="Glyco_tranf_GTA_type"/>
    <property type="match status" value="1"/>
</dbReference>
<protein>
    <submittedName>
        <fullName evidence="2">Glycosyl transferase</fullName>
    </submittedName>
</protein>
<gene>
    <name evidence="2" type="ORF">SapgrDRAFT_3126</name>
</gene>
<dbReference type="SUPFAM" id="SSF53448">
    <property type="entry name" value="Nucleotide-diphospho-sugar transferases"/>
    <property type="match status" value="1"/>
</dbReference>
<dbReference type="PANTHER" id="PTHR22916:SF3">
    <property type="entry name" value="UDP-GLCNAC:BETAGAL BETA-1,3-N-ACETYLGLUCOSAMINYLTRANSFERASE-LIKE PROTEIN 1"/>
    <property type="match status" value="1"/>
</dbReference>
<dbReference type="PANTHER" id="PTHR22916">
    <property type="entry name" value="GLYCOSYLTRANSFERASE"/>
    <property type="match status" value="1"/>
</dbReference>
<dbReference type="RefSeq" id="WP_002660637.1">
    <property type="nucleotide sequence ID" value="NZ_JH719942.1"/>
</dbReference>
<dbReference type="GO" id="GO:0016758">
    <property type="term" value="F:hexosyltransferase activity"/>
    <property type="evidence" value="ECO:0007669"/>
    <property type="project" value="UniProtKB-ARBA"/>
</dbReference>
<evidence type="ECO:0000313" key="3">
    <source>
        <dbReference type="Proteomes" id="UP000005113"/>
    </source>
</evidence>
<dbReference type="Proteomes" id="UP000005113">
    <property type="component" value="Unassembled WGS sequence"/>
</dbReference>
<feature type="domain" description="Glycosyltransferase 2-like" evidence="1">
    <location>
        <begin position="3"/>
        <end position="127"/>
    </location>
</feature>
<sequence>MLSILIPNYNYEVGPLLQELLRQMQAENIALELICMDDGSAEPYRQQLRELPEHPFLQKVFLEKNIGRAAIRNRLAQLASQPYLLYLDADSWPTSPRFLVQYLDNLGPWVLVGGREYAPACPAAKFSLHWSYGRSREVRSLAARQAQPYASFMSNNFALPRAWALAQPFEEQLKQYGHEDSLWGWQLAQEKKEIRQIDNAVIHLGLDENSAFLAKSKQAVENLHFLSTTAAFPMLDDIKLWRVWKKVQFFAPLLAHLHRIMHKSWEKQLFAPQPSLKLFDFYRLSYLALYRFNIKKRKKKVV</sequence>
<dbReference type="InterPro" id="IPR001173">
    <property type="entry name" value="Glyco_trans_2-like"/>
</dbReference>
<evidence type="ECO:0000313" key="2">
    <source>
        <dbReference type="EMBL" id="EJF54773.1"/>
    </source>
</evidence>
<name>J1I8H3_9BACT</name>
<organism evidence="2 3">
    <name type="scientific">Saprospira grandis DSM 2844</name>
    <dbReference type="NCBI Taxonomy" id="694433"/>
    <lineage>
        <taxon>Bacteria</taxon>
        <taxon>Pseudomonadati</taxon>
        <taxon>Bacteroidota</taxon>
        <taxon>Saprospiria</taxon>
        <taxon>Saprospirales</taxon>
        <taxon>Saprospiraceae</taxon>
        <taxon>Saprospira</taxon>
    </lineage>
</organism>
<proteinExistence type="predicted"/>
<evidence type="ECO:0000259" key="1">
    <source>
        <dbReference type="Pfam" id="PF00535"/>
    </source>
</evidence>
<reference evidence="3" key="1">
    <citation type="journal article" date="2012" name="Stand. Genomic Sci.">
        <title>Permanent draft genome sequence of the gliding predator Saprospira grandis strain Sa g1 (= HR1).</title>
        <authorList>
            <person name="Mavromatis K."/>
            <person name="Chertkov O."/>
            <person name="Lapidus A."/>
            <person name="Nolan M."/>
            <person name="Lucas S."/>
            <person name="Tice H."/>
            <person name="Del Rio T.G."/>
            <person name="Cheng J.F."/>
            <person name="Han C."/>
            <person name="Tapia R."/>
            <person name="Bruce D."/>
            <person name="Goodwin L.A."/>
            <person name="Pitluck S."/>
            <person name="Huntemann M."/>
            <person name="Liolios K."/>
            <person name="Pagani I."/>
            <person name="Ivanova N."/>
            <person name="Mikhailova N."/>
            <person name="Pati A."/>
            <person name="Chen A."/>
            <person name="Palaniappan K."/>
            <person name="Land M."/>
            <person name="Brambilla E.M."/>
            <person name="Rohde M."/>
            <person name="Spring S."/>
            <person name="Goker M."/>
            <person name="Detter J.C."/>
            <person name="Bristow J."/>
            <person name="Eisen J.A."/>
            <person name="Markowitz V."/>
            <person name="Hugenholtz P."/>
            <person name="Kyrpides N.C."/>
            <person name="Klenk H.P."/>
            <person name="Woyke T."/>
        </authorList>
    </citation>
    <scope>NUCLEOTIDE SEQUENCE [LARGE SCALE GENOMIC DNA]</scope>
    <source>
        <strain evidence="3">DSM 2844</strain>
    </source>
</reference>
<dbReference type="AlphaFoldDB" id="J1I8H3"/>
<dbReference type="InterPro" id="IPR029044">
    <property type="entry name" value="Nucleotide-diphossugar_trans"/>
</dbReference>
<keyword evidence="2" id="KW-0808">Transferase</keyword>
<accession>J1I8H3</accession>
<dbReference type="HOGENOM" id="CLU_077345_0_0_10"/>
<dbReference type="OrthoDB" id="761861at2"/>
<dbReference type="Gene3D" id="3.90.550.10">
    <property type="entry name" value="Spore Coat Polysaccharide Biosynthesis Protein SpsA, Chain A"/>
    <property type="match status" value="1"/>
</dbReference>